<evidence type="ECO:0000313" key="6">
    <source>
        <dbReference type="Proteomes" id="UP001071777"/>
    </source>
</evidence>
<dbReference type="EMBL" id="JAPCXB010000103">
    <property type="protein sequence ID" value="KAJ1608142.1"/>
    <property type="molecule type" value="Genomic_DNA"/>
</dbReference>
<feature type="domain" description="Nrap protein" evidence="4">
    <location>
        <begin position="994"/>
        <end position="1127"/>
    </location>
</feature>
<proteinExistence type="predicted"/>
<feature type="domain" description="Nrap protein" evidence="3">
    <location>
        <begin position="782"/>
        <end position="921"/>
    </location>
</feature>
<keyword evidence="6" id="KW-1185">Reference proteome</keyword>
<dbReference type="Pfam" id="PF17406">
    <property type="entry name" value="Nrap_D5"/>
    <property type="match status" value="1"/>
</dbReference>
<dbReference type="Pfam" id="PF17404">
    <property type="entry name" value="Nrap_D3"/>
    <property type="match status" value="1"/>
</dbReference>
<dbReference type="PANTHER" id="PTHR17972">
    <property type="entry name" value="NUCLEOLAR RNA-ASSOCIATED PROTEIN"/>
    <property type="match status" value="1"/>
</dbReference>
<evidence type="ECO:0000259" key="3">
    <source>
        <dbReference type="Pfam" id="PF17405"/>
    </source>
</evidence>
<dbReference type="Proteomes" id="UP001071777">
    <property type="component" value="Unassembled WGS sequence"/>
</dbReference>
<evidence type="ECO:0000256" key="1">
    <source>
        <dbReference type="SAM" id="MobiDB-lite"/>
    </source>
</evidence>
<evidence type="ECO:0000259" key="2">
    <source>
        <dbReference type="Pfam" id="PF17404"/>
    </source>
</evidence>
<evidence type="ECO:0000313" key="5">
    <source>
        <dbReference type="EMBL" id="KAJ1608142.1"/>
    </source>
</evidence>
<comment type="caution">
    <text evidence="5">The sequence shown here is derived from an EMBL/GenBank/DDBJ whole genome shotgun (WGS) entry which is preliminary data.</text>
</comment>
<dbReference type="PANTHER" id="PTHR17972:SF0">
    <property type="entry name" value="NUCLEOLAR PROTEIN 6"/>
    <property type="match status" value="1"/>
</dbReference>
<evidence type="ECO:0000259" key="4">
    <source>
        <dbReference type="Pfam" id="PF17406"/>
    </source>
</evidence>
<feature type="region of interest" description="Disordered" evidence="1">
    <location>
        <begin position="1"/>
        <end position="24"/>
    </location>
</feature>
<feature type="domain" description="Nrap protein" evidence="2">
    <location>
        <begin position="633"/>
        <end position="748"/>
    </location>
</feature>
<dbReference type="InterPro" id="IPR035368">
    <property type="entry name" value="Nrap_D3"/>
</dbReference>
<sequence length="1302" mass="148783">MSSGPKKDSAVSKSPNKSQLRRQLRRKYKTQAEDANDIFELNSPSGVGCLDSALQERLRTIIHGYRDYGLRSEGLILGVLPYVVTMLESVGSLKLRMSIKSQISNETERSLFQDILRVEELFGADCAGGELGLVDIPLSGLRVGSPIRLKNVEMAISGESTLDLVFDLPESIIESKDYINYAYFLKRGAVVVDMYHKLAARVRGNKMQKVAESDARRVHERLFGVDSIGKLGNGEFPTLLPKESIQGVQVEIDYLHDLGYIPVVSVVVSLASGKDSKSATITQCRFRVLPSIPETSKLNKESVLAFRNCVRGSSLNYDTFSYDKDQLNPGLLPPTPQYNGAFLSEIRGKSRRELEIAEKVLSSQVLEEALMLLKLWCIRWKIWDGMRVDGKFRLAGQLNEEILLFLLFHTLEVNKDKLRSRKTSSFQIFRLVLAALHAMITNWRSNDDHDQFGTYYIIGDQSPKVYERMFMHDKDFKMTNLMHLFNRDYIGRQVFILSDEEHNVFWRCQDLVKEELAGVLNKTLMLIENKTIHSYAESVSDMFSLGVDFERRIRLYSHDQNKALNDTPLASSLLEFDSCIMISYPHAFKGIQLSYLIPPNNSGLREISLGDHSNPNTIRRGFDSVWENGQGANLVEITRRILTRSFTDRVKVFSLREIISRDRFGCIIGIQFVPSVTRSIDKGPSIDTLEAKQFKEFWGSEKIETRRFKDGTVLETILWKSENDVQDEFLTNKGINQDILRYTLSRHLPNIQFESGKNPEGGQVTYSMTPFGSICPYSSLEKSLHEEFSNFKSTITGLSSLPLSIKSIQTSSSAMRFMKYSSSKGGEESPREEVHCVMEMEQSNKWPKTKESIQKIKVAFLLSIQKELGELHSITCDIIPDYESIEGTDDHDLRDSAPFLDIYWNEDLTFRLSIFHQAELEKIASVTIDLEGISEKVIEENTRSPGEDLGQLRNLWWKSQVGARLLNLSNYFPSLRGSVKKLKHFASVNRIPDTEEFLEHVAAYVYTNNDLLNNVYDVPSTPTTGFLRSLWLISRFDWEKRPLIVDLDFQITEDSEKSRISLDDFQKLDKIHSTYYNFTKKHKLPRSFFYVSSLYDPQSLLIKLPSHYNCSRLVHFAKLYINIIVSRNSFNLPIREIKSSFTTPPKCDIVLHLQKDFISLIQHKSKKMKLNSLVLKKQYVNLSSTQELLSSSNLKGSPHNIAREIFDNFISDIKSLWNHQVDLIYDSYATPYPDKVYIKVRTSQFYPAKITESPKKNFLPGCMISYPEAGPSGSNMFVIPNLPLILSTIWSKYSGIITDIKL</sequence>
<gene>
    <name evidence="5" type="ORF">OJ252_2631</name>
</gene>
<dbReference type="InterPro" id="IPR005554">
    <property type="entry name" value="NOL6/Upt22"/>
</dbReference>
<dbReference type="Pfam" id="PF17405">
    <property type="entry name" value="Nrap_D4"/>
    <property type="match status" value="1"/>
</dbReference>
<reference evidence="5" key="1">
    <citation type="submission" date="2022-10" db="EMBL/GenBank/DDBJ databases">
        <title>Adaptive evolution leads to modifications in subtelomeric GC content in a zoonotic Cryptosporidium species.</title>
        <authorList>
            <person name="Li J."/>
            <person name="Feng Y."/>
            <person name="Xiao L."/>
        </authorList>
    </citation>
    <scope>NUCLEOTIDE SEQUENCE</scope>
    <source>
        <strain evidence="5">25894</strain>
    </source>
</reference>
<organism evidence="5 6">
    <name type="scientific">Cryptosporidium canis</name>
    <dbReference type="NCBI Taxonomy" id="195482"/>
    <lineage>
        <taxon>Eukaryota</taxon>
        <taxon>Sar</taxon>
        <taxon>Alveolata</taxon>
        <taxon>Apicomplexa</taxon>
        <taxon>Conoidasida</taxon>
        <taxon>Coccidia</taxon>
        <taxon>Eucoccidiorida</taxon>
        <taxon>Eimeriorina</taxon>
        <taxon>Cryptosporidiidae</taxon>
        <taxon>Cryptosporidium</taxon>
    </lineage>
</organism>
<accession>A0ABQ8P4Q1</accession>
<dbReference type="InterPro" id="IPR035369">
    <property type="entry name" value="Nrap_D4"/>
</dbReference>
<feature type="compositionally biased region" description="Basic and acidic residues" evidence="1">
    <location>
        <begin position="1"/>
        <end position="10"/>
    </location>
</feature>
<name>A0ABQ8P4Q1_9CRYT</name>
<dbReference type="Gene3D" id="1.10.1410.10">
    <property type="match status" value="1"/>
</dbReference>
<dbReference type="InterPro" id="IPR035370">
    <property type="entry name" value="Nrap_D5"/>
</dbReference>
<protein>
    <submittedName>
        <fullName evidence="5">NRAP like nucleolar RNA associated protein</fullName>
    </submittedName>
</protein>